<feature type="transmembrane region" description="Helical" evidence="5">
    <location>
        <begin position="205"/>
        <end position="226"/>
    </location>
</feature>
<dbReference type="FunCoup" id="B3S3N6">
    <property type="interactions" value="964"/>
</dbReference>
<comment type="pathway">
    <text evidence="5">Glycolipid biosynthesis; glycosylphosphatidylinositol-anchor biosynthesis.</text>
</comment>
<dbReference type="OrthoDB" id="15270at2759"/>
<feature type="transmembrane region" description="Helical" evidence="5">
    <location>
        <begin position="246"/>
        <end position="271"/>
    </location>
</feature>
<feature type="transmembrane region" description="Helical" evidence="5">
    <location>
        <begin position="461"/>
        <end position="483"/>
    </location>
</feature>
<dbReference type="AlphaFoldDB" id="B3S3N6"/>
<protein>
    <recommendedName>
        <fullName evidence="5">Phosphatidylinositol-glycan biosynthesis class W protein</fullName>
        <ecNumber evidence="5">2.3.-.-</ecNumber>
    </recommendedName>
</protein>
<keyword evidence="5" id="KW-0012">Acyltransferase</keyword>
<feature type="transmembrane region" description="Helical" evidence="5">
    <location>
        <begin position="162"/>
        <end position="184"/>
    </location>
</feature>
<dbReference type="InterPro" id="IPR009447">
    <property type="entry name" value="PIGW/GWT1"/>
</dbReference>
<dbReference type="GeneID" id="6756067"/>
<dbReference type="HOGENOM" id="CLU_020802_2_1_1"/>
<keyword evidence="3 5" id="KW-1133">Transmembrane helix</keyword>
<evidence type="ECO:0000313" key="6">
    <source>
        <dbReference type="EMBL" id="EDV22503.1"/>
    </source>
</evidence>
<comment type="similarity">
    <text evidence="5">Belongs to the PIGW family.</text>
</comment>
<feature type="transmembrane region" description="Helical" evidence="5">
    <location>
        <begin position="83"/>
        <end position="99"/>
    </location>
</feature>
<organism evidence="6 7">
    <name type="scientific">Trichoplax adhaerens</name>
    <name type="common">Trichoplax reptans</name>
    <dbReference type="NCBI Taxonomy" id="10228"/>
    <lineage>
        <taxon>Eukaryota</taxon>
        <taxon>Metazoa</taxon>
        <taxon>Placozoa</taxon>
        <taxon>Uniplacotomia</taxon>
        <taxon>Trichoplacea</taxon>
        <taxon>Trichoplacidae</taxon>
        <taxon>Trichoplax</taxon>
    </lineage>
</organism>
<feature type="transmembrane region" description="Helical" evidence="5">
    <location>
        <begin position="335"/>
        <end position="352"/>
    </location>
</feature>
<dbReference type="PANTHER" id="PTHR20661">
    <property type="entry name" value="PHOSPHATIDYLINOSITOL-GLYCAN BIOSYNTHESIS CLASS W PROTEIN"/>
    <property type="match status" value="1"/>
</dbReference>
<gene>
    <name evidence="6" type="ORF">TRIADDRAFT_28955</name>
</gene>
<comment type="subcellular location">
    <subcellularLocation>
        <location evidence="5">Endoplasmic reticulum membrane</location>
        <topology evidence="5">Multi-pass membrane protein</topology>
    </subcellularLocation>
    <subcellularLocation>
        <location evidence="1">Membrane</location>
        <topology evidence="1">Multi-pass membrane protein</topology>
    </subcellularLocation>
</comment>
<name>B3S3N6_TRIAD</name>
<dbReference type="PhylomeDB" id="B3S3N6"/>
<evidence type="ECO:0000256" key="2">
    <source>
        <dbReference type="ARBA" id="ARBA00022692"/>
    </source>
</evidence>
<dbReference type="Pfam" id="PF06423">
    <property type="entry name" value="GWT1"/>
    <property type="match status" value="1"/>
</dbReference>
<proteinExistence type="inferred from homology"/>
<comment type="function">
    <text evidence="5">A acetyltransferase, which acetylates the inositol ring of phosphatidylinositol during biosynthesis of GPI-anchor.</text>
</comment>
<dbReference type="Proteomes" id="UP000009022">
    <property type="component" value="Unassembled WGS sequence"/>
</dbReference>
<dbReference type="KEGG" id="tad:TRIADDRAFT_28955"/>
<evidence type="ECO:0000256" key="3">
    <source>
        <dbReference type="ARBA" id="ARBA00022989"/>
    </source>
</evidence>
<dbReference type="InParanoid" id="B3S3N6"/>
<dbReference type="STRING" id="10228.B3S3N6"/>
<dbReference type="OMA" id="GLYVMQP"/>
<dbReference type="eggNOG" id="KOG0411">
    <property type="taxonomic scope" value="Eukaryota"/>
</dbReference>
<keyword evidence="4 5" id="KW-0472">Membrane</keyword>
<evidence type="ECO:0000256" key="1">
    <source>
        <dbReference type="ARBA" id="ARBA00004141"/>
    </source>
</evidence>
<dbReference type="EC" id="2.3.-.-" evidence="5"/>
<keyword evidence="7" id="KW-1185">Reference proteome</keyword>
<dbReference type="PIRSF" id="PIRSF017321">
    <property type="entry name" value="GWT1"/>
    <property type="match status" value="1"/>
</dbReference>
<dbReference type="GO" id="GO:0005789">
    <property type="term" value="C:endoplasmic reticulum membrane"/>
    <property type="evidence" value="ECO:0007669"/>
    <property type="project" value="UniProtKB-SubCell"/>
</dbReference>
<dbReference type="RefSeq" id="XP_002115047.1">
    <property type="nucleotide sequence ID" value="XM_002115011.1"/>
</dbReference>
<evidence type="ECO:0000313" key="7">
    <source>
        <dbReference type="Proteomes" id="UP000009022"/>
    </source>
</evidence>
<accession>B3S3N6</accession>
<keyword evidence="5" id="KW-0256">Endoplasmic reticulum</keyword>
<evidence type="ECO:0000256" key="4">
    <source>
        <dbReference type="ARBA" id="ARBA00023136"/>
    </source>
</evidence>
<evidence type="ECO:0000256" key="5">
    <source>
        <dbReference type="RuleBase" id="RU280819"/>
    </source>
</evidence>
<dbReference type="PANTHER" id="PTHR20661:SF0">
    <property type="entry name" value="PHOSPHATIDYLINOSITOL-GLYCAN BIOSYNTHESIS CLASS W PROTEIN"/>
    <property type="match status" value="1"/>
</dbReference>
<dbReference type="GO" id="GO:0032216">
    <property type="term" value="F:glucosaminyl-phosphatidylinositol O-acyltransferase activity"/>
    <property type="evidence" value="ECO:0000318"/>
    <property type="project" value="GO_Central"/>
</dbReference>
<keyword evidence="5" id="KW-0808">Transferase</keyword>
<reference evidence="6 7" key="1">
    <citation type="journal article" date="2008" name="Nature">
        <title>The Trichoplax genome and the nature of placozoans.</title>
        <authorList>
            <person name="Srivastava M."/>
            <person name="Begovic E."/>
            <person name="Chapman J."/>
            <person name="Putnam N.H."/>
            <person name="Hellsten U."/>
            <person name="Kawashima T."/>
            <person name="Kuo A."/>
            <person name="Mitros T."/>
            <person name="Salamov A."/>
            <person name="Carpenter M.L."/>
            <person name="Signorovitch A.Y."/>
            <person name="Moreno M.A."/>
            <person name="Kamm K."/>
            <person name="Grimwood J."/>
            <person name="Schmutz J."/>
            <person name="Shapiro H."/>
            <person name="Grigoriev I.V."/>
            <person name="Buss L.W."/>
            <person name="Schierwater B."/>
            <person name="Dellaporta S.L."/>
            <person name="Rokhsar D.S."/>
        </authorList>
    </citation>
    <scope>NUCLEOTIDE SEQUENCE [LARGE SCALE GENOMIC DNA]</scope>
    <source>
        <strain evidence="6 7">Grell-BS-1999</strain>
    </source>
</reference>
<keyword evidence="5" id="KW-0337">GPI-anchor biosynthesis</keyword>
<feature type="transmembrane region" description="Helical" evidence="5">
    <location>
        <begin position="131"/>
        <end position="150"/>
    </location>
</feature>
<dbReference type="CTD" id="6756067"/>
<sequence>MDTDSRLEREQFVSHLNGTTTIEILSLTSLMPISILFRQCIIALIGIKLNRSNQWSRFTLDVACLCLPFLLSCTIMYDYCYVLFVTMITIIVASILWRYQQPPRHSLSKKKIDFNNLNVSCQLKFISYYRIEVNICTAIAILAVDFKIFPRCLAKAETYGHGLMDIGVGCFVLAAAIVAPEARYSIYRNASAPFSSSLVKSLKSIMPLVVIGVGRLIATAGINYQLHVSEYGVHWNFFFTLAAIRLLASLIFIIIPISLSGLIGACIGVFYQVTLTNYNLKDVIISGFDGSGGRNGIIEANREGIFSCIGYLSLYLIGIEIGKQLLKPISSLTRWLKVLVILIIVDIVLWELTWFNAELFEPVSRRFANFSYVLWMVTFMAFNIFMYLLVELISTYFTMTGNFCEEMPLAGCSVCTPTLENRTCACLYAAIERNQLGYFLLANVMTGSVNLSMNTIRVDNILAAVILVGYIYAVSFIIVVLHVNKVTTKIW</sequence>
<dbReference type="GO" id="GO:0006506">
    <property type="term" value="P:GPI anchor biosynthetic process"/>
    <property type="evidence" value="ECO:0000318"/>
    <property type="project" value="GO_Central"/>
</dbReference>
<feature type="transmembrane region" description="Helical" evidence="5">
    <location>
        <begin position="24"/>
        <end position="46"/>
    </location>
</feature>
<keyword evidence="2 5" id="KW-0812">Transmembrane</keyword>
<feature type="transmembrane region" description="Helical" evidence="5">
    <location>
        <begin position="372"/>
        <end position="390"/>
    </location>
</feature>
<dbReference type="UniPathway" id="UPA00196"/>
<dbReference type="EMBL" id="DS985249">
    <property type="protein sequence ID" value="EDV22503.1"/>
    <property type="molecule type" value="Genomic_DNA"/>
</dbReference>